<dbReference type="PANTHER" id="PTHR37162:SF1">
    <property type="entry name" value="BED-TYPE DOMAIN-CONTAINING PROTEIN"/>
    <property type="match status" value="1"/>
</dbReference>
<organism evidence="2">
    <name type="scientific">Nothobranchius furzeri</name>
    <name type="common">Turquoise killifish</name>
    <dbReference type="NCBI Taxonomy" id="105023"/>
    <lineage>
        <taxon>Eukaryota</taxon>
        <taxon>Metazoa</taxon>
        <taxon>Chordata</taxon>
        <taxon>Craniata</taxon>
        <taxon>Vertebrata</taxon>
        <taxon>Euteleostomi</taxon>
        <taxon>Actinopterygii</taxon>
        <taxon>Neopterygii</taxon>
        <taxon>Teleostei</taxon>
        <taxon>Neoteleostei</taxon>
        <taxon>Acanthomorphata</taxon>
        <taxon>Ovalentaria</taxon>
        <taxon>Atherinomorphae</taxon>
        <taxon>Cyprinodontiformes</taxon>
        <taxon>Nothobranchiidae</taxon>
        <taxon>Nothobranchius</taxon>
    </lineage>
</organism>
<sequence length="647" mass="73876">MQQQVRSSGRILSQFGSCFGHMDKPLKKKRLCRYKKEWEVKQTWIKPVSSNTTKAFCTLCRREFSVGHGGENDLTQHAATDMHKKAKQAKGASNIGAFLATSTAENDRVAAIEAAYVYHTVKHGLSYNSTDCLVKLNGALFSDNNVVKKLHLGRTKAEMIAMNVLGPKTVRDILDELSPQEGEPAYFSVSTDASNKGNRKMFPVCVRYFSASKGVQCKLLDFYEDCDETANGIHQALMNSLKKCDLDIGHISAYSADNANVNFGKHHSVYSLFSSDNDRILKANCPAHIAHNTCKHACDQLSVDIEALVLKIYSHFSVSASRREELQSFFNFVDIEWHEILRHVCTRWLSLHPAVDRLLHSWPALVSYFRSLGESCPVALKKMFENEEKTDAAEIYLCFFHNVGCVFDQLVKRLEETKLCITDVYEEVQKFRTKMVQRKQDSFFGYQTRQLMDKQTPPQKSKQQQDFLKFYDSVIAYIDKWMDFSPENVMMKLKPIGLNEKLTFSHLEQIVTAQKMTEMINMDQLYEEFCTCQGEMQKASQDKANTTSEKWMAVIQNTGKANLNNLFKIVSFVLSVPGSNAFVERIFSVMTNKWSDSRNRCSTELIKNKLLITVNCDLSCKDFSVAVQNDKKMLESVRSNKKYPWKN</sequence>
<protein>
    <recommendedName>
        <fullName evidence="3">HAT C-terminal dimerisation domain-containing protein</fullName>
    </recommendedName>
</protein>
<evidence type="ECO:0008006" key="3">
    <source>
        <dbReference type="Google" id="ProtNLM"/>
    </source>
</evidence>
<dbReference type="EMBL" id="HADY01017886">
    <property type="protein sequence ID" value="SBP56371.1"/>
    <property type="molecule type" value="Transcribed_RNA"/>
</dbReference>
<reference evidence="2" key="2">
    <citation type="submission" date="2016-06" db="EMBL/GenBank/DDBJ databases">
        <title>The genome of a short-lived fish provides insights into sex chromosome evolution and the genetic control of aging.</title>
        <authorList>
            <person name="Reichwald K."/>
            <person name="Felder M."/>
            <person name="Petzold A."/>
            <person name="Koch P."/>
            <person name="Groth M."/>
            <person name="Platzer M."/>
        </authorList>
    </citation>
    <scope>NUCLEOTIDE SEQUENCE</scope>
    <source>
        <tissue evidence="2">Brain</tissue>
    </source>
</reference>
<name>A0A1A8ATS9_NOTFU</name>
<evidence type="ECO:0000313" key="1">
    <source>
        <dbReference type="EMBL" id="SBP56371.1"/>
    </source>
</evidence>
<dbReference type="AlphaFoldDB" id="A0A1A8ATS9"/>
<proteinExistence type="predicted"/>
<dbReference type="EMBL" id="HADY01019396">
    <property type="protein sequence ID" value="SBP57881.1"/>
    <property type="molecule type" value="Transcribed_RNA"/>
</dbReference>
<evidence type="ECO:0000313" key="2">
    <source>
        <dbReference type="EMBL" id="SBP57881.1"/>
    </source>
</evidence>
<accession>A0A1A8ATS9</accession>
<dbReference type="PANTHER" id="PTHR37162">
    <property type="entry name" value="HAT FAMILY DIMERISATION DOMAINCONTAINING PROTEIN-RELATED"/>
    <property type="match status" value="1"/>
</dbReference>
<dbReference type="InterPro" id="IPR012337">
    <property type="entry name" value="RNaseH-like_sf"/>
</dbReference>
<gene>
    <name evidence="2" type="primary">Nfu_g_1_024826</name>
    <name evidence="1" type="synonym">Nfu_g_1_015834</name>
</gene>
<dbReference type="SUPFAM" id="SSF53098">
    <property type="entry name" value="Ribonuclease H-like"/>
    <property type="match status" value="1"/>
</dbReference>
<reference evidence="2" key="1">
    <citation type="submission" date="2016-05" db="EMBL/GenBank/DDBJ databases">
        <authorList>
            <person name="Lavstsen T."/>
            <person name="Jespersen J.S."/>
        </authorList>
    </citation>
    <scope>NUCLEOTIDE SEQUENCE</scope>
    <source>
        <tissue evidence="2">Brain</tissue>
    </source>
</reference>